<name>A0ABQ6HBM1_9GAMM</name>
<dbReference type="InterPro" id="IPR002104">
    <property type="entry name" value="Integrase_catalytic"/>
</dbReference>
<dbReference type="InterPro" id="IPR025166">
    <property type="entry name" value="Integrase_DNA_bind_dom"/>
</dbReference>
<dbReference type="Gene3D" id="1.10.150.130">
    <property type="match status" value="1"/>
</dbReference>
<dbReference type="InterPro" id="IPR010998">
    <property type="entry name" value="Integrase_recombinase_N"/>
</dbReference>
<proteinExistence type="inferred from homology"/>
<dbReference type="Gene3D" id="1.10.443.10">
    <property type="entry name" value="Intergrase catalytic core"/>
    <property type="match status" value="1"/>
</dbReference>
<evidence type="ECO:0000256" key="3">
    <source>
        <dbReference type="ARBA" id="ARBA00023125"/>
    </source>
</evidence>
<protein>
    <submittedName>
        <fullName evidence="6">Integrase</fullName>
    </submittedName>
</protein>
<accession>A0ABQ6HBM1</accession>
<dbReference type="SUPFAM" id="SSF56349">
    <property type="entry name" value="DNA breaking-rejoining enzymes"/>
    <property type="match status" value="1"/>
</dbReference>
<dbReference type="CDD" id="cd00801">
    <property type="entry name" value="INT_P4_C"/>
    <property type="match status" value="1"/>
</dbReference>
<evidence type="ECO:0000256" key="4">
    <source>
        <dbReference type="ARBA" id="ARBA00023172"/>
    </source>
</evidence>
<evidence type="ECO:0000313" key="6">
    <source>
        <dbReference type="EMBL" id="GLX85508.1"/>
    </source>
</evidence>
<feature type="domain" description="Tyr recombinase" evidence="5">
    <location>
        <begin position="183"/>
        <end position="361"/>
    </location>
</feature>
<keyword evidence="4" id="KW-0233">DNA recombination</keyword>
<dbReference type="Pfam" id="PF00589">
    <property type="entry name" value="Phage_integrase"/>
    <property type="match status" value="1"/>
</dbReference>
<evidence type="ECO:0000256" key="1">
    <source>
        <dbReference type="ARBA" id="ARBA00008857"/>
    </source>
</evidence>
<dbReference type="InterPro" id="IPR053876">
    <property type="entry name" value="Phage_int_M"/>
</dbReference>
<dbReference type="InterPro" id="IPR038488">
    <property type="entry name" value="Integrase_DNA-bd_sf"/>
</dbReference>
<dbReference type="InterPro" id="IPR013762">
    <property type="entry name" value="Integrase-like_cat_sf"/>
</dbReference>
<dbReference type="PROSITE" id="PS51898">
    <property type="entry name" value="TYR_RECOMBINASE"/>
    <property type="match status" value="1"/>
</dbReference>
<dbReference type="EMBL" id="BSSV01000003">
    <property type="protein sequence ID" value="GLX85508.1"/>
    <property type="molecule type" value="Genomic_DNA"/>
</dbReference>
<dbReference type="InterPro" id="IPR050808">
    <property type="entry name" value="Phage_Integrase"/>
</dbReference>
<keyword evidence="3" id="KW-0238">DNA-binding</keyword>
<comment type="caution">
    <text evidence="6">The sequence shown here is derived from an EMBL/GenBank/DDBJ whole genome shotgun (WGS) entry which is preliminary data.</text>
</comment>
<dbReference type="PANTHER" id="PTHR30629">
    <property type="entry name" value="PROPHAGE INTEGRASE"/>
    <property type="match status" value="1"/>
</dbReference>
<dbReference type="PANTHER" id="PTHR30629:SF2">
    <property type="entry name" value="PROPHAGE INTEGRASE INTS-RELATED"/>
    <property type="match status" value="1"/>
</dbReference>
<dbReference type="Pfam" id="PF13356">
    <property type="entry name" value="Arm-DNA-bind_3"/>
    <property type="match status" value="1"/>
</dbReference>
<dbReference type="InterPro" id="IPR011010">
    <property type="entry name" value="DNA_brk_join_enz"/>
</dbReference>
<evidence type="ECO:0000256" key="2">
    <source>
        <dbReference type="ARBA" id="ARBA00022908"/>
    </source>
</evidence>
<gene>
    <name evidence="6" type="ORF">tloyanaT_17600</name>
</gene>
<organism evidence="6 7">
    <name type="scientific">Thalassotalea loyana</name>
    <dbReference type="NCBI Taxonomy" id="280483"/>
    <lineage>
        <taxon>Bacteria</taxon>
        <taxon>Pseudomonadati</taxon>
        <taxon>Pseudomonadota</taxon>
        <taxon>Gammaproteobacteria</taxon>
        <taxon>Alteromonadales</taxon>
        <taxon>Colwelliaceae</taxon>
        <taxon>Thalassotalea</taxon>
    </lineage>
</organism>
<comment type="similarity">
    <text evidence="1">Belongs to the 'phage' integrase family.</text>
</comment>
<reference evidence="6 7" key="1">
    <citation type="submission" date="2023-03" db="EMBL/GenBank/DDBJ databases">
        <title>Thalassotalea loyana LMG 22536T draft genome sequence.</title>
        <authorList>
            <person name="Sawabe T."/>
        </authorList>
    </citation>
    <scope>NUCLEOTIDE SEQUENCE [LARGE SCALE GENOMIC DNA]</scope>
    <source>
        <strain evidence="6 7">LMG 22536</strain>
    </source>
</reference>
<keyword evidence="2" id="KW-0229">DNA integration</keyword>
<keyword evidence="7" id="KW-1185">Reference proteome</keyword>
<dbReference type="Gene3D" id="3.30.160.390">
    <property type="entry name" value="Integrase, DNA-binding domain"/>
    <property type="match status" value="1"/>
</dbReference>
<dbReference type="RefSeq" id="WP_284297683.1">
    <property type="nucleotide sequence ID" value="NZ_BSSV01000003.1"/>
</dbReference>
<dbReference type="Pfam" id="PF22022">
    <property type="entry name" value="Phage_int_M"/>
    <property type="match status" value="1"/>
</dbReference>
<sequence length="371" mass="42974">MLTTSQIKRVKTPSKLTRHLDADGLYLEVSPKGSKSWRYRYKNYDGKWTMKSLGQFPLVSLEEARELRDDLKNLAQYKAVPFELAACEWLEYKDYASSKNKQLVKRRIESYLLPKLGDMLLSHIKPRDILPILKQIEVRGHLELARRVQNITSQIFKFGVQNLYCEANPAEPLQGCTKKPKVQHMAAITEQNAFANLLRTIDHAEHLMPSVKLCLQVAPHVFLRSESIRMAKPEHVDFDRKLWIIPKDKMGREHWIPLTDPILKLLKLAVSQSDGNYLFNGSRPNRPLSESTLNVALRSLGFDKNTHVFHGFRSSFSTLAREHCRLDGDLVELQLGHIEGNKVKAAYDRSMRLEERRELMEQWSLYIQSLK</sequence>
<evidence type="ECO:0000259" key="5">
    <source>
        <dbReference type="PROSITE" id="PS51898"/>
    </source>
</evidence>
<dbReference type="Proteomes" id="UP001157134">
    <property type="component" value="Unassembled WGS sequence"/>
</dbReference>
<evidence type="ECO:0000313" key="7">
    <source>
        <dbReference type="Proteomes" id="UP001157134"/>
    </source>
</evidence>